<dbReference type="EMBL" id="VRMN01000003">
    <property type="protein sequence ID" value="KAA8496090.1"/>
    <property type="molecule type" value="Genomic_DNA"/>
</dbReference>
<name>A0A5J4YYN5_PORPP</name>
<protein>
    <submittedName>
        <fullName evidence="1">Uncharacterized protein</fullName>
    </submittedName>
</protein>
<keyword evidence="2" id="KW-1185">Reference proteome</keyword>
<comment type="caution">
    <text evidence="1">The sequence shown here is derived from an EMBL/GenBank/DDBJ whole genome shotgun (WGS) entry which is preliminary data.</text>
</comment>
<dbReference type="OrthoDB" id="45740at2759"/>
<dbReference type="AlphaFoldDB" id="A0A5J4YYN5"/>
<proteinExistence type="predicted"/>
<accession>A0A5J4YYN5</accession>
<organism evidence="1 2">
    <name type="scientific">Porphyridium purpureum</name>
    <name type="common">Red alga</name>
    <name type="synonym">Porphyridium cruentum</name>
    <dbReference type="NCBI Taxonomy" id="35688"/>
    <lineage>
        <taxon>Eukaryota</taxon>
        <taxon>Rhodophyta</taxon>
        <taxon>Bangiophyceae</taxon>
        <taxon>Porphyridiales</taxon>
        <taxon>Porphyridiaceae</taxon>
        <taxon>Porphyridium</taxon>
    </lineage>
</organism>
<sequence>MFICLSPLPLLPARNGGADCGQICAAQRTRAAPLRCSGADSARRASAEAASLMGKRYILELDFGREKNTWMSAVAVQVEPGGSLQVLKVASFTPFECNAAAWRVRKKDWRVPNDTMQMVISTTGFERGDLVLPRGKLFLSTALFLQGAVLGKRGNLTIKQRRFFIREEFRMVGTFKAVPVADDALLDDIRLPAMRMVQGSPRDWQ</sequence>
<reference evidence="2" key="1">
    <citation type="journal article" date="2019" name="Nat. Commun.">
        <title>Expansion of phycobilisome linker gene families in mesophilic red algae.</title>
        <authorList>
            <person name="Lee J."/>
            <person name="Kim D."/>
            <person name="Bhattacharya D."/>
            <person name="Yoon H.S."/>
        </authorList>
    </citation>
    <scope>NUCLEOTIDE SEQUENCE [LARGE SCALE GENOMIC DNA]</scope>
    <source>
        <strain evidence="2">CCMP 1328</strain>
    </source>
</reference>
<evidence type="ECO:0000313" key="2">
    <source>
        <dbReference type="Proteomes" id="UP000324585"/>
    </source>
</evidence>
<dbReference type="Proteomes" id="UP000324585">
    <property type="component" value="Unassembled WGS sequence"/>
</dbReference>
<evidence type="ECO:0000313" key="1">
    <source>
        <dbReference type="EMBL" id="KAA8496090.1"/>
    </source>
</evidence>
<gene>
    <name evidence="1" type="ORF">FVE85_2245</name>
</gene>